<sequence length="696" mass="78642">MKILLVILLAAGLVPAMNLPEPGGPPPNAVDFATVQQLALRKAQAEWPGCQPGPVVPYVDEQGQTVGYMFHFRTDGREFPDYEQVVADILKERQGLTVNTDLTRWRSKYAHLLVSARYDRTPIVCYGYGTSDYYAVAPEGLRRARQILGDDAFLSRIYFVAPVTFLEFASRQGGTVIFSAHFEQSWDSRAQFQRHVAELKAQAGVGPEDPVATAHYRQEWEVALARDYSRWNEVYIPGAEQAPFYDWSYGCTPTSAAMVMGYIDRVLGYGRLVDWFWQRWDMVEGEWDKQIPNVQRECALRMFTDTTSGGTTIGAIAQGLYLVAWDNDYPSFEIVEELGTSGNDWAWETIVREFDAGYPMVWSAIWAIHSLAGFGYRTPEKDLFVHNTWWQPAEWWHYSGNERSHVAAVHPAGADPHCLRLLYPLGDTFYNSLGRGETLQIGDTVRVRWDNSGNPGDWVAIDISFDAGRSWSRLDSVPDQGHYDWLISPDYQAQESVRLRLRQYYQGTLTAGDGTFGCFRLVREPLAPRYLAPQNGLPVTQPPVVLVIDTVRTDFDSAHFVLWKGTADTVLNLRTTARRCTIPEGRLVYNQTYKWVCRAHNRFGWGEFGPMWSFRVGFRPGVEEQASAPAVITPGPTVRLRRQGIVAPAGSGYEIYNAAGRLVCRLEPGTAVRLPAGMYFIQSPERRLVQKLVVLE</sequence>
<protein>
    <recommendedName>
        <fullName evidence="4">Peptidase C39-like domain-containing protein</fullName>
    </recommendedName>
</protein>
<comment type="caution">
    <text evidence="2">The sequence shown here is derived from an EMBL/GenBank/DDBJ whole genome shotgun (WGS) entry which is preliminary data.</text>
</comment>
<dbReference type="EMBL" id="DSLG01000006">
    <property type="protein sequence ID" value="HEA87443.1"/>
    <property type="molecule type" value="Genomic_DNA"/>
</dbReference>
<evidence type="ECO:0000256" key="1">
    <source>
        <dbReference type="SAM" id="SignalP"/>
    </source>
</evidence>
<name>A0A7C1NCQ7_UNCW3</name>
<evidence type="ECO:0000313" key="2">
    <source>
        <dbReference type="EMBL" id="HEA87443.1"/>
    </source>
</evidence>
<evidence type="ECO:0000313" key="3">
    <source>
        <dbReference type="EMBL" id="HFJ53254.1"/>
    </source>
</evidence>
<feature type="signal peptide" evidence="1">
    <location>
        <begin position="1"/>
        <end position="16"/>
    </location>
</feature>
<evidence type="ECO:0008006" key="4">
    <source>
        <dbReference type="Google" id="ProtNLM"/>
    </source>
</evidence>
<feature type="chain" id="PRO_5039870574" description="Peptidase C39-like domain-containing protein" evidence="1">
    <location>
        <begin position="17"/>
        <end position="696"/>
    </location>
</feature>
<gene>
    <name evidence="2" type="ORF">ENP94_05465</name>
    <name evidence="3" type="ORF">ENS16_00990</name>
</gene>
<organism evidence="2">
    <name type="scientific">candidate division WOR-3 bacterium</name>
    <dbReference type="NCBI Taxonomy" id="2052148"/>
    <lineage>
        <taxon>Bacteria</taxon>
        <taxon>Bacteria division WOR-3</taxon>
    </lineage>
</organism>
<reference evidence="2" key="1">
    <citation type="journal article" date="2020" name="mSystems">
        <title>Genome- and Community-Level Interaction Insights into Carbon Utilization and Element Cycling Functions of Hydrothermarchaeota in Hydrothermal Sediment.</title>
        <authorList>
            <person name="Zhou Z."/>
            <person name="Liu Y."/>
            <person name="Xu W."/>
            <person name="Pan J."/>
            <person name="Luo Z.H."/>
            <person name="Li M."/>
        </authorList>
    </citation>
    <scope>NUCLEOTIDE SEQUENCE [LARGE SCALE GENOMIC DNA]</scope>
    <source>
        <strain evidence="2">SpSt-265</strain>
        <strain evidence="3">SpSt-465</strain>
    </source>
</reference>
<accession>A0A7C1NCQ7</accession>
<dbReference type="EMBL" id="DSTU01000002">
    <property type="protein sequence ID" value="HFJ53254.1"/>
    <property type="molecule type" value="Genomic_DNA"/>
</dbReference>
<keyword evidence="1" id="KW-0732">Signal</keyword>
<proteinExistence type="predicted"/>
<dbReference type="AlphaFoldDB" id="A0A7C1NCQ7"/>